<evidence type="ECO:0000259" key="4">
    <source>
        <dbReference type="PROSITE" id="PS51118"/>
    </source>
</evidence>
<dbReference type="InterPro" id="IPR036388">
    <property type="entry name" value="WH-like_DNA-bd_sf"/>
</dbReference>
<gene>
    <name evidence="5" type="ORF">QRT03_16310</name>
</gene>
<proteinExistence type="predicted"/>
<evidence type="ECO:0000313" key="6">
    <source>
        <dbReference type="Proteomes" id="UP001231924"/>
    </source>
</evidence>
<dbReference type="Proteomes" id="UP001231924">
    <property type="component" value="Unassembled WGS sequence"/>
</dbReference>
<comment type="caution">
    <text evidence="5">The sequence shown here is derived from an EMBL/GenBank/DDBJ whole genome shotgun (WGS) entry which is preliminary data.</text>
</comment>
<protein>
    <submittedName>
        <fullName evidence="5">Helix-turn-helix domain-containing protein</fullName>
    </submittedName>
</protein>
<dbReference type="InterPro" id="IPR002577">
    <property type="entry name" value="HTH_HxlR"/>
</dbReference>
<dbReference type="EMBL" id="JASVWF010000003">
    <property type="protein sequence ID" value="MDL5157531.1"/>
    <property type="molecule type" value="Genomic_DNA"/>
</dbReference>
<evidence type="ECO:0000256" key="1">
    <source>
        <dbReference type="ARBA" id="ARBA00023015"/>
    </source>
</evidence>
<name>A0ABT7MA48_9PSEU</name>
<organism evidence="5 6">
    <name type="scientific">Actinomycetospora termitidis</name>
    <dbReference type="NCBI Taxonomy" id="3053470"/>
    <lineage>
        <taxon>Bacteria</taxon>
        <taxon>Bacillati</taxon>
        <taxon>Actinomycetota</taxon>
        <taxon>Actinomycetes</taxon>
        <taxon>Pseudonocardiales</taxon>
        <taxon>Pseudonocardiaceae</taxon>
        <taxon>Actinomycetospora</taxon>
    </lineage>
</organism>
<dbReference type="Gene3D" id="1.10.10.10">
    <property type="entry name" value="Winged helix-like DNA-binding domain superfamily/Winged helix DNA-binding domain"/>
    <property type="match status" value="1"/>
</dbReference>
<evidence type="ECO:0000256" key="2">
    <source>
        <dbReference type="ARBA" id="ARBA00023125"/>
    </source>
</evidence>
<dbReference type="PANTHER" id="PTHR33204">
    <property type="entry name" value="TRANSCRIPTIONAL REGULATOR, MARR FAMILY"/>
    <property type="match status" value="1"/>
</dbReference>
<feature type="domain" description="HTH hxlR-type" evidence="4">
    <location>
        <begin position="12"/>
        <end position="102"/>
    </location>
</feature>
<keyword evidence="6" id="KW-1185">Reference proteome</keyword>
<dbReference type="PROSITE" id="PS51118">
    <property type="entry name" value="HTH_HXLR"/>
    <property type="match status" value="1"/>
</dbReference>
<sequence length="165" mass="18042">MPLGQGYPAQDCAIARALEVVGDRWTLLVLRDCFFGVHRFADLVARLDIPRAVLADRLDRLVTAGLLEPDGRSYRVTEAAWPLWPALRALAAFGESAQVRDGGSVRRFAHAGCGTDTTPDGWCPECRTVPAPPDLVVRPAGRPGRREDPVSVALREPHRMLTPLP</sequence>
<dbReference type="SUPFAM" id="SSF46785">
    <property type="entry name" value="Winged helix' DNA-binding domain"/>
    <property type="match status" value="1"/>
</dbReference>
<dbReference type="Pfam" id="PF01638">
    <property type="entry name" value="HxlR"/>
    <property type="match status" value="1"/>
</dbReference>
<dbReference type="InterPro" id="IPR036390">
    <property type="entry name" value="WH_DNA-bd_sf"/>
</dbReference>
<reference evidence="5 6" key="1">
    <citation type="submission" date="2023-06" db="EMBL/GenBank/DDBJ databases">
        <title>Actinomycetospora Odt1-22.</title>
        <authorList>
            <person name="Supong K."/>
        </authorList>
    </citation>
    <scope>NUCLEOTIDE SEQUENCE [LARGE SCALE GENOMIC DNA]</scope>
    <source>
        <strain evidence="5 6">Odt1-22</strain>
    </source>
</reference>
<evidence type="ECO:0000313" key="5">
    <source>
        <dbReference type="EMBL" id="MDL5157531.1"/>
    </source>
</evidence>
<dbReference type="PANTHER" id="PTHR33204:SF18">
    <property type="entry name" value="TRANSCRIPTIONAL REGULATORY PROTEIN"/>
    <property type="match status" value="1"/>
</dbReference>
<keyword evidence="2" id="KW-0238">DNA-binding</keyword>
<keyword evidence="1" id="KW-0805">Transcription regulation</keyword>
<keyword evidence="3" id="KW-0804">Transcription</keyword>
<evidence type="ECO:0000256" key="3">
    <source>
        <dbReference type="ARBA" id="ARBA00023163"/>
    </source>
</evidence>
<accession>A0ABT7MA48</accession>
<dbReference type="RefSeq" id="WP_286053961.1">
    <property type="nucleotide sequence ID" value="NZ_JASVWF010000003.1"/>
</dbReference>